<keyword evidence="4" id="KW-1185">Reference proteome</keyword>
<reference evidence="2" key="1">
    <citation type="submission" date="2016-10" db="EMBL/GenBank/DDBJ databases">
        <authorList>
            <person name="de Groot N.N."/>
        </authorList>
    </citation>
    <scope>NUCLEOTIDE SEQUENCE [LARGE SCALE GENOMIC DNA]</scope>
    <source>
        <strain evidence="2">DSM 19315</strain>
    </source>
</reference>
<evidence type="ECO:0000313" key="3">
    <source>
        <dbReference type="EMBL" id="SFH13875.1"/>
    </source>
</evidence>
<gene>
    <name evidence="1" type="ORF">SAMN04487988_1101</name>
    <name evidence="2" type="ORF">SAMN04487988_1161</name>
    <name evidence="3" type="ORF">SAMN04487988_1201</name>
</gene>
<dbReference type="Proteomes" id="UP000199642">
    <property type="component" value="Unassembled WGS sequence"/>
</dbReference>
<dbReference type="EMBL" id="FOPC01000010">
    <property type="protein sequence ID" value="SFG89829.1"/>
    <property type="molecule type" value="Genomic_DNA"/>
</dbReference>
<reference evidence="4" key="2">
    <citation type="submission" date="2016-10" db="EMBL/GenBank/DDBJ databases">
        <authorList>
            <person name="Varghese N."/>
            <person name="Submissions S."/>
        </authorList>
    </citation>
    <scope>NUCLEOTIDE SEQUENCE [LARGE SCALE GENOMIC DNA]</scope>
    <source>
        <strain evidence="4">DSM 19315</strain>
    </source>
</reference>
<accession>A0A1I2X469</accession>
<sequence length="41" mass="5130">MFSFFVVPDFDELKEFNLYLSNVQYRKLVDQLRFDDFKEVF</sequence>
<dbReference type="EMBL" id="FOPC01000016">
    <property type="protein sequence ID" value="SFH07817.1"/>
    <property type="molecule type" value="Genomic_DNA"/>
</dbReference>
<evidence type="ECO:0000313" key="4">
    <source>
        <dbReference type="Proteomes" id="UP000199642"/>
    </source>
</evidence>
<protein>
    <submittedName>
        <fullName evidence="2">Uncharacterized protein</fullName>
    </submittedName>
</protein>
<dbReference type="AlphaFoldDB" id="A0A1I2X469"/>
<feature type="non-terminal residue" evidence="2">
    <location>
        <position position="41"/>
    </location>
</feature>
<organism evidence="2 4">
    <name type="scientific">Algoriphagus hitonicola</name>
    <dbReference type="NCBI Taxonomy" id="435880"/>
    <lineage>
        <taxon>Bacteria</taxon>
        <taxon>Pseudomonadati</taxon>
        <taxon>Bacteroidota</taxon>
        <taxon>Cytophagia</taxon>
        <taxon>Cytophagales</taxon>
        <taxon>Cyclobacteriaceae</taxon>
        <taxon>Algoriphagus</taxon>
    </lineage>
</organism>
<evidence type="ECO:0000313" key="2">
    <source>
        <dbReference type="EMBL" id="SFH07817.1"/>
    </source>
</evidence>
<name>A0A1I2X469_9BACT</name>
<evidence type="ECO:0000313" key="1">
    <source>
        <dbReference type="EMBL" id="SFG89829.1"/>
    </source>
</evidence>
<dbReference type="EMBL" id="FOPC01000020">
    <property type="protein sequence ID" value="SFH13875.1"/>
    <property type="molecule type" value="Genomic_DNA"/>
</dbReference>
<proteinExistence type="predicted"/>